<feature type="transmembrane region" description="Helical" evidence="1">
    <location>
        <begin position="140"/>
        <end position="158"/>
    </location>
</feature>
<organism evidence="2 3">
    <name type="scientific">Pseudonocardia hierapolitana</name>
    <dbReference type="NCBI Taxonomy" id="1128676"/>
    <lineage>
        <taxon>Bacteria</taxon>
        <taxon>Bacillati</taxon>
        <taxon>Actinomycetota</taxon>
        <taxon>Actinomycetes</taxon>
        <taxon>Pseudonocardiales</taxon>
        <taxon>Pseudonocardiaceae</taxon>
        <taxon>Pseudonocardia</taxon>
    </lineage>
</organism>
<keyword evidence="1" id="KW-0472">Membrane</keyword>
<dbReference type="Proteomes" id="UP000321261">
    <property type="component" value="Unassembled WGS sequence"/>
</dbReference>
<protein>
    <submittedName>
        <fullName evidence="2">Peptidase M50B-like protein</fullName>
    </submittedName>
</protein>
<sequence length="231" mass="24356">MIGVVQITDPTLDAVNAIPVVGEPLAWGLGFAMLLLVVFTDSWARSLVTVAHEGGHMAMAVLTFRGHRGFTLKDGGGGATELIRYHWSVSDLLTTFAGYPTPCLLGLGGAAAIGHGNAWAVVWASLFLLIWSFFQAANALANVVTLLAVIGVGWAALAGTAYVHAAVAVGMVWWMLIGGVYYSTIALSRGDRSDAHLLASRTLIPRIVWHAAWAAIGIACLVAGARHMLVR</sequence>
<dbReference type="RefSeq" id="WP_170309134.1">
    <property type="nucleotide sequence ID" value="NZ_VIWU01000001.1"/>
</dbReference>
<comment type="caution">
    <text evidence="2">The sequence shown here is derived from an EMBL/GenBank/DDBJ whole genome shotgun (WGS) entry which is preliminary data.</text>
</comment>
<keyword evidence="1" id="KW-0812">Transmembrane</keyword>
<keyword evidence="3" id="KW-1185">Reference proteome</keyword>
<feature type="transmembrane region" description="Helical" evidence="1">
    <location>
        <begin position="165"/>
        <end position="187"/>
    </location>
</feature>
<dbReference type="EMBL" id="VIWU01000001">
    <property type="protein sequence ID" value="TWF80692.1"/>
    <property type="molecule type" value="Genomic_DNA"/>
</dbReference>
<dbReference type="InterPro" id="IPR049500">
    <property type="entry name" value="Peptidase_M50B-like"/>
</dbReference>
<dbReference type="AlphaFoldDB" id="A0A561T0P8"/>
<evidence type="ECO:0000313" key="2">
    <source>
        <dbReference type="EMBL" id="TWF80692.1"/>
    </source>
</evidence>
<name>A0A561T0P8_9PSEU</name>
<reference evidence="2 3" key="1">
    <citation type="submission" date="2019-06" db="EMBL/GenBank/DDBJ databases">
        <title>Sequencing the genomes of 1000 actinobacteria strains.</title>
        <authorList>
            <person name="Klenk H.-P."/>
        </authorList>
    </citation>
    <scope>NUCLEOTIDE SEQUENCE [LARGE SCALE GENOMIC DNA]</scope>
    <source>
        <strain evidence="2 3">DSM 45671</strain>
    </source>
</reference>
<feature type="transmembrane region" description="Helical" evidence="1">
    <location>
        <begin position="207"/>
        <end position="225"/>
    </location>
</feature>
<accession>A0A561T0P8</accession>
<proteinExistence type="predicted"/>
<feature type="transmembrane region" description="Helical" evidence="1">
    <location>
        <begin position="25"/>
        <end position="44"/>
    </location>
</feature>
<evidence type="ECO:0000256" key="1">
    <source>
        <dbReference type="SAM" id="Phobius"/>
    </source>
</evidence>
<dbReference type="Pfam" id="PF13398">
    <property type="entry name" value="Peptidase_M50B"/>
    <property type="match status" value="1"/>
</dbReference>
<evidence type="ECO:0000313" key="3">
    <source>
        <dbReference type="Proteomes" id="UP000321261"/>
    </source>
</evidence>
<gene>
    <name evidence="2" type="ORF">FHX44_116635</name>
</gene>
<keyword evidence="1" id="KW-1133">Transmembrane helix</keyword>